<reference evidence="1 2" key="1">
    <citation type="submission" date="2023-10" db="EMBL/GenBank/DDBJ databases">
        <title>Screening of Alkalihalobacillus lindianensis BZ-TG-R113 and Its Alleviation of Salt Stress on Rapeseed Growth.</title>
        <authorList>
            <person name="Zhao B."/>
            <person name="Guo T."/>
        </authorList>
    </citation>
    <scope>NUCLEOTIDE SEQUENCE [LARGE SCALE GENOMIC DNA]</scope>
    <source>
        <strain evidence="1 2">BZ-TG-R113</strain>
    </source>
</reference>
<protein>
    <submittedName>
        <fullName evidence="1">Uncharacterized protein</fullName>
    </submittedName>
</protein>
<name>A0ABU3XG94_9BACI</name>
<accession>A0ABU3XG94</accession>
<feature type="non-terminal residue" evidence="1">
    <location>
        <position position="123"/>
    </location>
</feature>
<evidence type="ECO:0000313" key="2">
    <source>
        <dbReference type="Proteomes" id="UP001287282"/>
    </source>
</evidence>
<keyword evidence="2" id="KW-1185">Reference proteome</keyword>
<feature type="non-terminal residue" evidence="1">
    <location>
        <position position="1"/>
    </location>
</feature>
<evidence type="ECO:0000313" key="1">
    <source>
        <dbReference type="EMBL" id="MDV2686921.1"/>
    </source>
</evidence>
<proteinExistence type="predicted"/>
<comment type="caution">
    <text evidence="1">The sequence shown here is derived from an EMBL/GenBank/DDBJ whole genome shotgun (WGS) entry which is preliminary data.</text>
</comment>
<dbReference type="EMBL" id="JAWJBA010000096">
    <property type="protein sequence ID" value="MDV2686921.1"/>
    <property type="molecule type" value="Genomic_DNA"/>
</dbReference>
<sequence length="123" mass="13525">GTTILYEMTNKRSTYDRLPTSPDNLKAIAVGETYLNNKVNNDITNKLNGSSSPNIAFKNSLTPVPLFYKNELNSSDTINKSVRVSKVNLNNNLSLTVNGDLYVENDINLGNNVSLTVNGNLFI</sequence>
<dbReference type="Proteomes" id="UP001287282">
    <property type="component" value="Unassembled WGS sequence"/>
</dbReference>
<dbReference type="RefSeq" id="WP_317124004.1">
    <property type="nucleotide sequence ID" value="NZ_JAWJBA010000096.1"/>
</dbReference>
<organism evidence="1 2">
    <name type="scientific">Alkalihalophilus lindianensis</name>
    <dbReference type="NCBI Taxonomy" id="1630542"/>
    <lineage>
        <taxon>Bacteria</taxon>
        <taxon>Bacillati</taxon>
        <taxon>Bacillota</taxon>
        <taxon>Bacilli</taxon>
        <taxon>Bacillales</taxon>
        <taxon>Bacillaceae</taxon>
        <taxon>Alkalihalophilus</taxon>
    </lineage>
</organism>
<gene>
    <name evidence="1" type="ORF">RYX56_21460</name>
</gene>